<evidence type="ECO:0000313" key="2">
    <source>
        <dbReference type="EMBL" id="MFD2794939.1"/>
    </source>
</evidence>
<dbReference type="SUPFAM" id="SSF51445">
    <property type="entry name" value="(Trans)glycosidases"/>
    <property type="match status" value="1"/>
</dbReference>
<proteinExistence type="predicted"/>
<reference evidence="3" key="1">
    <citation type="journal article" date="2019" name="Int. J. Syst. Evol. Microbiol.">
        <title>The Global Catalogue of Microorganisms (GCM) 10K type strain sequencing project: providing services to taxonomists for standard genome sequencing and annotation.</title>
        <authorList>
            <consortium name="The Broad Institute Genomics Platform"/>
            <consortium name="The Broad Institute Genome Sequencing Center for Infectious Disease"/>
            <person name="Wu L."/>
            <person name="Ma J."/>
        </authorList>
    </citation>
    <scope>NUCLEOTIDE SEQUENCE [LARGE SCALE GENOMIC DNA]</scope>
    <source>
        <strain evidence="3">CCM 7044</strain>
    </source>
</reference>
<dbReference type="InterPro" id="IPR017853">
    <property type="entry name" value="GH"/>
</dbReference>
<dbReference type="Proteomes" id="UP001597479">
    <property type="component" value="Unassembled WGS sequence"/>
</dbReference>
<keyword evidence="3" id="KW-1185">Reference proteome</keyword>
<sequence>MTNLPWLKVDGDRPVDESGSTRSGYPSATSTSRTTTARSSSRRRGSPAPGVTRGKHVDRGVLEETFLRRTEYMRETGTPVRVGGPVYPPDQDYSWRYQILADQLDIGAEHGAGWALWTYKDVGLHPPRRRALTPGPHVSGPQVTRAT</sequence>
<feature type="region of interest" description="Disordered" evidence="1">
    <location>
        <begin position="1"/>
        <end position="60"/>
    </location>
</feature>
<dbReference type="RefSeq" id="WP_377184500.1">
    <property type="nucleotide sequence ID" value="NZ_JBHUOG010000002.1"/>
</dbReference>
<dbReference type="EMBL" id="JBHUOG010000002">
    <property type="protein sequence ID" value="MFD2794939.1"/>
    <property type="molecule type" value="Genomic_DNA"/>
</dbReference>
<protein>
    <submittedName>
        <fullName evidence="2">Uncharacterized protein</fullName>
    </submittedName>
</protein>
<comment type="caution">
    <text evidence="2">The sequence shown here is derived from an EMBL/GenBank/DDBJ whole genome shotgun (WGS) entry which is preliminary data.</text>
</comment>
<name>A0ABW5VVF6_9MICO</name>
<gene>
    <name evidence="2" type="ORF">ACFS27_15375</name>
</gene>
<feature type="compositionally biased region" description="Low complexity" evidence="1">
    <location>
        <begin position="26"/>
        <end position="39"/>
    </location>
</feature>
<evidence type="ECO:0000256" key="1">
    <source>
        <dbReference type="SAM" id="MobiDB-lite"/>
    </source>
</evidence>
<accession>A0ABW5VVF6</accession>
<organism evidence="2 3">
    <name type="scientific">Promicromonospora vindobonensis</name>
    <dbReference type="NCBI Taxonomy" id="195748"/>
    <lineage>
        <taxon>Bacteria</taxon>
        <taxon>Bacillati</taxon>
        <taxon>Actinomycetota</taxon>
        <taxon>Actinomycetes</taxon>
        <taxon>Micrococcales</taxon>
        <taxon>Promicromonosporaceae</taxon>
        <taxon>Promicromonospora</taxon>
    </lineage>
</organism>
<feature type="region of interest" description="Disordered" evidence="1">
    <location>
        <begin position="127"/>
        <end position="147"/>
    </location>
</feature>
<dbReference type="Gene3D" id="3.20.20.80">
    <property type="entry name" value="Glycosidases"/>
    <property type="match status" value="1"/>
</dbReference>
<evidence type="ECO:0000313" key="3">
    <source>
        <dbReference type="Proteomes" id="UP001597479"/>
    </source>
</evidence>